<dbReference type="InterPro" id="IPR045272">
    <property type="entry name" value="ANXUR1/2-like"/>
</dbReference>
<dbReference type="PROSITE" id="PS00108">
    <property type="entry name" value="PROTEIN_KINASE_ST"/>
    <property type="match status" value="1"/>
</dbReference>
<keyword evidence="4" id="KW-1185">Reference proteome</keyword>
<dbReference type="PROSITE" id="PS50011">
    <property type="entry name" value="PROTEIN_KINASE_DOM"/>
    <property type="match status" value="1"/>
</dbReference>
<dbReference type="Gene3D" id="1.10.510.10">
    <property type="entry name" value="Transferase(Phosphotransferase) domain 1"/>
    <property type="match status" value="1"/>
</dbReference>
<evidence type="ECO:0000256" key="1">
    <source>
        <dbReference type="SAM" id="MobiDB-lite"/>
    </source>
</evidence>
<evidence type="ECO:0000313" key="3">
    <source>
        <dbReference type="EMBL" id="KAD7479822.1"/>
    </source>
</evidence>
<dbReference type="Proteomes" id="UP000326396">
    <property type="component" value="Linkage Group LG1"/>
</dbReference>
<evidence type="ECO:0000259" key="2">
    <source>
        <dbReference type="PROSITE" id="PS50011"/>
    </source>
</evidence>
<dbReference type="AlphaFoldDB" id="A0A5N6Q5E5"/>
<dbReference type="GO" id="GO:0005886">
    <property type="term" value="C:plasma membrane"/>
    <property type="evidence" value="ECO:0007669"/>
    <property type="project" value="TreeGrafter"/>
</dbReference>
<dbReference type="PANTHER" id="PTHR27003">
    <property type="entry name" value="OS07G0166700 PROTEIN"/>
    <property type="match status" value="1"/>
</dbReference>
<dbReference type="InterPro" id="IPR008271">
    <property type="entry name" value="Ser/Thr_kinase_AS"/>
</dbReference>
<feature type="domain" description="Protein kinase" evidence="2">
    <location>
        <begin position="1"/>
        <end position="250"/>
    </location>
</feature>
<dbReference type="GO" id="GO:0004714">
    <property type="term" value="F:transmembrane receptor protein tyrosine kinase activity"/>
    <property type="evidence" value="ECO:0007669"/>
    <property type="project" value="InterPro"/>
</dbReference>
<gene>
    <name evidence="3" type="ORF">E3N88_02958</name>
</gene>
<name>A0A5N6Q5E5_9ASTR</name>
<dbReference type="PANTHER" id="PTHR27003:SF361">
    <property type="entry name" value="PROTEIN KINASE DOMAIN-CONTAINING PROTEIN"/>
    <property type="match status" value="1"/>
</dbReference>
<organism evidence="3 4">
    <name type="scientific">Mikania micrantha</name>
    <name type="common">bitter vine</name>
    <dbReference type="NCBI Taxonomy" id="192012"/>
    <lineage>
        <taxon>Eukaryota</taxon>
        <taxon>Viridiplantae</taxon>
        <taxon>Streptophyta</taxon>
        <taxon>Embryophyta</taxon>
        <taxon>Tracheophyta</taxon>
        <taxon>Spermatophyta</taxon>
        <taxon>Magnoliopsida</taxon>
        <taxon>eudicotyledons</taxon>
        <taxon>Gunneridae</taxon>
        <taxon>Pentapetalae</taxon>
        <taxon>asterids</taxon>
        <taxon>campanulids</taxon>
        <taxon>Asterales</taxon>
        <taxon>Asteraceae</taxon>
        <taxon>Asteroideae</taxon>
        <taxon>Heliantheae alliance</taxon>
        <taxon>Eupatorieae</taxon>
        <taxon>Mikania</taxon>
    </lineage>
</organism>
<feature type="region of interest" description="Disordered" evidence="1">
    <location>
        <begin position="140"/>
        <end position="172"/>
    </location>
</feature>
<dbReference type="GO" id="GO:0009506">
    <property type="term" value="C:plasmodesma"/>
    <property type="evidence" value="ECO:0007669"/>
    <property type="project" value="TreeGrafter"/>
</dbReference>
<dbReference type="OrthoDB" id="1672859at2759"/>
<reference evidence="3 4" key="1">
    <citation type="submission" date="2019-05" db="EMBL/GenBank/DDBJ databases">
        <title>Mikania micrantha, genome provides insights into the molecular mechanism of rapid growth.</title>
        <authorList>
            <person name="Liu B."/>
        </authorList>
    </citation>
    <scope>NUCLEOTIDE SEQUENCE [LARGE SCALE GENOMIC DNA]</scope>
    <source>
        <strain evidence="3">NLD-2019</strain>
        <tissue evidence="3">Leaf</tissue>
    </source>
</reference>
<dbReference type="Pfam" id="PF00069">
    <property type="entry name" value="Pkinase"/>
    <property type="match status" value="1"/>
</dbReference>
<feature type="compositionally biased region" description="Low complexity" evidence="1">
    <location>
        <begin position="140"/>
        <end position="155"/>
    </location>
</feature>
<dbReference type="SUPFAM" id="SSF56112">
    <property type="entry name" value="Protein kinase-like (PK-like)"/>
    <property type="match status" value="1"/>
</dbReference>
<evidence type="ECO:0000313" key="4">
    <source>
        <dbReference type="Proteomes" id="UP000326396"/>
    </source>
</evidence>
<protein>
    <recommendedName>
        <fullName evidence="2">Protein kinase domain-containing protein</fullName>
    </recommendedName>
</protein>
<proteinExistence type="predicted"/>
<dbReference type="InterPro" id="IPR000719">
    <property type="entry name" value="Prot_kinase_dom"/>
</dbReference>
<sequence>MIITKFVNVGAATGLDYLHNHVGKNQSIIHRDVKSANILIDGNWVAKVSDLGLSKLSLAGLDRSDVVSTPCGTYGYLEPEYLRTGVVKKESDVYSFGMVLFEVICGRLCTVKDKDGMNLLTSVMAKRHYKNNTLDEIISHESSSSGESQGSSSKSYLRKESQSSSSNHSKMKFQKELRSKEVLLNDQQLDLNIDNDLNKEELVAPINAINSDDRCEEVGNLIEERAANIVAINPSVRYEEVEKFVFNEVLLNHQPLGLNIDDDLNREEQWAPIIAINSDVRNEEGENLTEERAATIVAINPSVRYEEEENFISNELLNHQPLGLNIDDDLNIKELGAPIIAINSDVRYEEVKNLTSEEVLKNHQHQFDLNDEGGLNREEFVATDIDVQFKKEENFDPIHDFLRLFGDGVLDLDLAFPEVREEFVATDIDVQFKKEENFDPIDDFLRLFDDGVLDLDLAFPEVRGMIGNVQKFGGHAYVANHVSNGACPVFAWRTLSHVEEALAIFPIVGKLIESSSI</sequence>
<dbReference type="GO" id="GO:0005524">
    <property type="term" value="F:ATP binding"/>
    <property type="evidence" value="ECO:0007669"/>
    <property type="project" value="InterPro"/>
</dbReference>
<comment type="caution">
    <text evidence="3">The sequence shown here is derived from an EMBL/GenBank/DDBJ whole genome shotgun (WGS) entry which is preliminary data.</text>
</comment>
<accession>A0A5N6Q5E5</accession>
<dbReference type="InterPro" id="IPR011009">
    <property type="entry name" value="Kinase-like_dom_sf"/>
</dbReference>
<dbReference type="EMBL" id="SZYD01000001">
    <property type="protein sequence ID" value="KAD7479822.1"/>
    <property type="molecule type" value="Genomic_DNA"/>
</dbReference>